<name>A0A165MIZ4_9AGAM</name>
<proteinExistence type="predicted"/>
<sequence>MFQRPLFRYNISDVVVYTTVMDVVPPKRSQIITAPTYPALQTIGPLTDHEQFEVSTSSMRTVDHQPALSAPADKTGSGQTQSRAYCTSSGKSDEPLLWDGS</sequence>
<dbReference type="Proteomes" id="UP000076761">
    <property type="component" value="Unassembled WGS sequence"/>
</dbReference>
<reference evidence="2 3" key="1">
    <citation type="journal article" date="2016" name="Mol. Biol. Evol.">
        <title>Comparative Genomics of Early-Diverging Mushroom-Forming Fungi Provides Insights into the Origins of Lignocellulose Decay Capabilities.</title>
        <authorList>
            <person name="Nagy L.G."/>
            <person name="Riley R."/>
            <person name="Tritt A."/>
            <person name="Adam C."/>
            <person name="Daum C."/>
            <person name="Floudas D."/>
            <person name="Sun H."/>
            <person name="Yadav J.S."/>
            <person name="Pangilinan J."/>
            <person name="Larsson K.H."/>
            <person name="Matsuura K."/>
            <person name="Barry K."/>
            <person name="Labutti K."/>
            <person name="Kuo R."/>
            <person name="Ohm R.A."/>
            <person name="Bhattacharya S.S."/>
            <person name="Shirouzu T."/>
            <person name="Yoshinaga Y."/>
            <person name="Martin F.M."/>
            <person name="Grigoriev I.V."/>
            <person name="Hibbett D.S."/>
        </authorList>
    </citation>
    <scope>NUCLEOTIDE SEQUENCE [LARGE SCALE GENOMIC DNA]</scope>
    <source>
        <strain evidence="2 3">HHB14362 ss-1</strain>
    </source>
</reference>
<keyword evidence="3" id="KW-1185">Reference proteome</keyword>
<protein>
    <submittedName>
        <fullName evidence="2">Uncharacterized protein</fullName>
    </submittedName>
</protein>
<gene>
    <name evidence="2" type="ORF">NEOLEDRAFT_1143470</name>
</gene>
<dbReference type="AlphaFoldDB" id="A0A165MIZ4"/>
<organism evidence="2 3">
    <name type="scientific">Neolentinus lepideus HHB14362 ss-1</name>
    <dbReference type="NCBI Taxonomy" id="1314782"/>
    <lineage>
        <taxon>Eukaryota</taxon>
        <taxon>Fungi</taxon>
        <taxon>Dikarya</taxon>
        <taxon>Basidiomycota</taxon>
        <taxon>Agaricomycotina</taxon>
        <taxon>Agaricomycetes</taxon>
        <taxon>Gloeophyllales</taxon>
        <taxon>Gloeophyllaceae</taxon>
        <taxon>Neolentinus</taxon>
    </lineage>
</organism>
<evidence type="ECO:0000313" key="2">
    <source>
        <dbReference type="EMBL" id="KZT18394.1"/>
    </source>
</evidence>
<feature type="region of interest" description="Disordered" evidence="1">
    <location>
        <begin position="52"/>
        <end position="101"/>
    </location>
</feature>
<evidence type="ECO:0000313" key="3">
    <source>
        <dbReference type="Proteomes" id="UP000076761"/>
    </source>
</evidence>
<feature type="compositionally biased region" description="Polar residues" evidence="1">
    <location>
        <begin position="76"/>
        <end position="90"/>
    </location>
</feature>
<accession>A0A165MIZ4</accession>
<evidence type="ECO:0000256" key="1">
    <source>
        <dbReference type="SAM" id="MobiDB-lite"/>
    </source>
</evidence>
<dbReference type="InParanoid" id="A0A165MIZ4"/>
<dbReference type="EMBL" id="KV425685">
    <property type="protein sequence ID" value="KZT18394.1"/>
    <property type="molecule type" value="Genomic_DNA"/>
</dbReference>